<organism evidence="13 14">
    <name type="scientific">Viridibacillus arvi</name>
    <dbReference type="NCBI Taxonomy" id="263475"/>
    <lineage>
        <taxon>Bacteria</taxon>
        <taxon>Bacillati</taxon>
        <taxon>Bacillota</taxon>
        <taxon>Bacilli</taxon>
        <taxon>Bacillales</taxon>
        <taxon>Caryophanaceae</taxon>
        <taxon>Viridibacillus</taxon>
    </lineage>
</organism>
<keyword evidence="7 11" id="KW-0285">Flavoprotein</keyword>
<dbReference type="SUPFAM" id="SSF54373">
    <property type="entry name" value="FAD-linked reductases, C-terminal domain"/>
    <property type="match status" value="1"/>
</dbReference>
<comment type="function">
    <text evidence="11">Involved in coproporphyrin-dependent heme b biosynthesis. Catalyzes the oxidation of coproporphyrinogen III to coproporphyrin III.</text>
</comment>
<evidence type="ECO:0000256" key="8">
    <source>
        <dbReference type="ARBA" id="ARBA00022827"/>
    </source>
</evidence>
<dbReference type="PATRIC" id="fig|263475.3.peg.3022"/>
<comment type="subcellular location">
    <subcellularLocation>
        <location evidence="11">Cytoplasm</location>
    </subcellularLocation>
</comment>
<evidence type="ECO:0000259" key="12">
    <source>
        <dbReference type="Pfam" id="PF01593"/>
    </source>
</evidence>
<evidence type="ECO:0000256" key="6">
    <source>
        <dbReference type="ARBA" id="ARBA00019046"/>
    </source>
</evidence>
<keyword evidence="11" id="KW-0963">Cytoplasm</keyword>
<dbReference type="Gene3D" id="1.10.3110.10">
    <property type="entry name" value="protoporphyrinogen ix oxidase, domain 3"/>
    <property type="match status" value="1"/>
</dbReference>
<dbReference type="EC" id="1.3.3.15" evidence="5 11"/>
<evidence type="ECO:0000256" key="1">
    <source>
        <dbReference type="ARBA" id="ARBA00001755"/>
    </source>
</evidence>
<keyword evidence="9 11" id="KW-0560">Oxidoreductase</keyword>
<dbReference type="InterPro" id="IPR036188">
    <property type="entry name" value="FAD/NAD-bd_sf"/>
</dbReference>
<evidence type="ECO:0000256" key="11">
    <source>
        <dbReference type="RuleBase" id="RU364052"/>
    </source>
</evidence>
<evidence type="ECO:0000256" key="10">
    <source>
        <dbReference type="ARBA" id="ARBA00023133"/>
    </source>
</evidence>
<evidence type="ECO:0000256" key="2">
    <source>
        <dbReference type="ARBA" id="ARBA00001974"/>
    </source>
</evidence>
<accession>A0A0M0LAI1</accession>
<evidence type="ECO:0000313" key="14">
    <source>
        <dbReference type="Proteomes" id="UP000036867"/>
    </source>
</evidence>
<dbReference type="InterPro" id="IPR002937">
    <property type="entry name" value="Amino_oxidase"/>
</dbReference>
<dbReference type="PANTHER" id="PTHR42923:SF3">
    <property type="entry name" value="PROTOPORPHYRINOGEN OXIDASE"/>
    <property type="match status" value="1"/>
</dbReference>
<evidence type="ECO:0000256" key="5">
    <source>
        <dbReference type="ARBA" id="ARBA00012402"/>
    </source>
</evidence>
<gene>
    <name evidence="13" type="ORF">AMD00_20845</name>
</gene>
<evidence type="ECO:0000256" key="7">
    <source>
        <dbReference type="ARBA" id="ARBA00022630"/>
    </source>
</evidence>
<keyword evidence="14" id="KW-1185">Reference proteome</keyword>
<evidence type="ECO:0000256" key="4">
    <source>
        <dbReference type="ARBA" id="ARBA00008310"/>
    </source>
</evidence>
<comment type="catalytic activity">
    <reaction evidence="1">
        <text>coproporphyrinogen III + 3 O2 = coproporphyrin III + 3 H2O2</text>
        <dbReference type="Rhea" id="RHEA:43436"/>
        <dbReference type="ChEBI" id="CHEBI:15379"/>
        <dbReference type="ChEBI" id="CHEBI:16240"/>
        <dbReference type="ChEBI" id="CHEBI:57309"/>
        <dbReference type="ChEBI" id="CHEBI:131725"/>
        <dbReference type="EC" id="1.3.3.15"/>
    </reaction>
    <physiologicalReaction direction="left-to-right" evidence="1">
        <dbReference type="Rhea" id="RHEA:43437"/>
    </physiologicalReaction>
</comment>
<dbReference type="Pfam" id="PF01593">
    <property type="entry name" value="Amino_oxidase"/>
    <property type="match status" value="1"/>
</dbReference>
<dbReference type="Gene3D" id="3.50.50.60">
    <property type="entry name" value="FAD/NAD(P)-binding domain"/>
    <property type="match status" value="1"/>
</dbReference>
<proteinExistence type="inferred from homology"/>
<comment type="similarity">
    <text evidence="4 11">Belongs to the protoporphyrinogen/coproporphyrinogen oxidase family. Coproporphyrinogen III oxidase subfamily.</text>
</comment>
<dbReference type="AlphaFoldDB" id="A0A0M0LAI1"/>
<evidence type="ECO:0000256" key="3">
    <source>
        <dbReference type="ARBA" id="ARBA00004744"/>
    </source>
</evidence>
<dbReference type="NCBIfam" id="NF009081">
    <property type="entry name" value="PRK12416.1"/>
    <property type="match status" value="1"/>
</dbReference>
<comment type="cofactor">
    <cofactor evidence="2 11">
        <name>FAD</name>
        <dbReference type="ChEBI" id="CHEBI:57692"/>
    </cofactor>
</comment>
<reference evidence="14" key="1">
    <citation type="submission" date="2015-08" db="EMBL/GenBank/DDBJ databases">
        <title>Fjat-10028 dsm 16317.</title>
        <authorList>
            <person name="Liu B."/>
            <person name="Wang J."/>
            <person name="Zhu Y."/>
            <person name="Liu G."/>
            <person name="Chen Q."/>
            <person name="Chen Z."/>
            <person name="Lan J."/>
            <person name="Che J."/>
            <person name="Ge C."/>
            <person name="Shi H."/>
            <person name="Pan Z."/>
            <person name="Liu X."/>
        </authorList>
    </citation>
    <scope>NUCLEOTIDE SEQUENCE [LARGE SCALE GENOMIC DNA]</scope>
    <source>
        <strain evidence="14">DSM 16317</strain>
    </source>
</reference>
<dbReference type="STRING" id="263475.AMD00_20845"/>
<dbReference type="InterPro" id="IPR004572">
    <property type="entry name" value="Protoporphyrinogen_oxidase"/>
</dbReference>
<dbReference type="NCBIfam" id="TIGR00562">
    <property type="entry name" value="proto_IX_ox"/>
    <property type="match status" value="1"/>
</dbReference>
<evidence type="ECO:0000313" key="13">
    <source>
        <dbReference type="EMBL" id="KOO48051.1"/>
    </source>
</evidence>
<dbReference type="RefSeq" id="WP_053418921.1">
    <property type="nucleotide sequence ID" value="NZ_LILB01000008.1"/>
</dbReference>
<name>A0A0M0LAI1_9BACL</name>
<feature type="domain" description="Amine oxidase" evidence="12">
    <location>
        <begin position="11"/>
        <end position="458"/>
    </location>
</feature>
<protein>
    <recommendedName>
        <fullName evidence="6 11">Coproporphyrinogen III oxidase</fullName>
        <ecNumber evidence="5 11">1.3.3.15</ecNumber>
    </recommendedName>
</protein>
<dbReference type="GO" id="GO:0006783">
    <property type="term" value="P:heme biosynthetic process"/>
    <property type="evidence" value="ECO:0007669"/>
    <property type="project" value="UniProtKB-UniRule"/>
</dbReference>
<keyword evidence="8 11" id="KW-0274">FAD</keyword>
<keyword evidence="10 11" id="KW-0350">Heme biosynthesis</keyword>
<dbReference type="SUPFAM" id="SSF51905">
    <property type="entry name" value="FAD/NAD(P)-binding domain"/>
    <property type="match status" value="1"/>
</dbReference>
<dbReference type="OrthoDB" id="9805195at2"/>
<dbReference type="EMBL" id="LILB01000008">
    <property type="protein sequence ID" value="KOO48051.1"/>
    <property type="molecule type" value="Genomic_DNA"/>
</dbReference>
<comment type="pathway">
    <text evidence="3 11">Porphyrin-containing compound metabolism; protoheme biosynthesis.</text>
</comment>
<sequence>MKTVVVVGGGITGLSTMHYLQKEKEEKGLDINLVLIEKNDYLGGKMHSVEKDGFILETGADSIVARHSSVMPLVEDLGLQDDLVYNGTGISYIYTNNTLHAIPADSVFGIPTSVESLESSTLVSEEGKKEALKDLELPNEYFTKDSSIGSFLEHFLGKELVEKQIAPVLSGVYSGKLDTLTMASTLPYLLDYKEQYGSIIKGFGAHKEEFQKAANKKFISFKNGLSSLFNRFEEKLSDVTILKGVSTNHIEKRDDKYKLTFDNHEVIEADFIVLTTPHDVTKKLLKDPNLDEDFNEFSNASLITIYLGFNIPDSQLPADGTGFIVSENSDVKCNACTWTSRKWSHTSEDGKLLVRLFYKNSNPDFENMKHLSKEELTKIALNDIAKSLKIEAQPTVVDVTKWNDLMPVYHLGHAKTVEALSTKLASSYENIFLAGCSYYGVGIGPCIKNGKETAESILAKLSK</sequence>
<dbReference type="GO" id="GO:0004729">
    <property type="term" value="F:oxygen-dependent protoporphyrinogen oxidase activity"/>
    <property type="evidence" value="ECO:0007669"/>
    <property type="project" value="UniProtKB-UniRule"/>
</dbReference>
<dbReference type="UniPathway" id="UPA00252"/>
<dbReference type="GO" id="GO:0005737">
    <property type="term" value="C:cytoplasm"/>
    <property type="evidence" value="ECO:0007669"/>
    <property type="project" value="UniProtKB-SubCell"/>
</dbReference>
<comment type="caution">
    <text evidence="13">The sequence shown here is derived from an EMBL/GenBank/DDBJ whole genome shotgun (WGS) entry which is preliminary data.</text>
</comment>
<dbReference type="Gene3D" id="3.90.660.20">
    <property type="entry name" value="Protoporphyrinogen oxidase, mitochondrial, domain 2"/>
    <property type="match status" value="1"/>
</dbReference>
<dbReference type="Proteomes" id="UP000036867">
    <property type="component" value="Unassembled WGS sequence"/>
</dbReference>
<dbReference type="PANTHER" id="PTHR42923">
    <property type="entry name" value="PROTOPORPHYRINOGEN OXIDASE"/>
    <property type="match status" value="1"/>
</dbReference>
<dbReference type="GeneID" id="301138549"/>
<evidence type="ECO:0000256" key="9">
    <source>
        <dbReference type="ARBA" id="ARBA00023002"/>
    </source>
</evidence>
<dbReference type="InterPro" id="IPR050464">
    <property type="entry name" value="Zeta_carotene_desat/Oxidored"/>
</dbReference>